<evidence type="ECO:0000256" key="5">
    <source>
        <dbReference type="ARBA" id="ARBA00023004"/>
    </source>
</evidence>
<name>A0ABS3BDZ0_9GAMM</name>
<organism evidence="7 8">
    <name type="scientific">Marinobacter daepoensis</name>
    <dbReference type="NCBI Taxonomy" id="262077"/>
    <lineage>
        <taxon>Bacteria</taxon>
        <taxon>Pseudomonadati</taxon>
        <taxon>Pseudomonadota</taxon>
        <taxon>Gammaproteobacteria</taxon>
        <taxon>Pseudomonadales</taxon>
        <taxon>Marinobacteraceae</taxon>
        <taxon>Marinobacter</taxon>
    </lineage>
</organism>
<dbReference type="Pfam" id="PF13532">
    <property type="entry name" value="2OG-FeII_Oxy_2"/>
    <property type="match status" value="1"/>
</dbReference>
<evidence type="ECO:0000256" key="2">
    <source>
        <dbReference type="ARBA" id="ARBA00022723"/>
    </source>
</evidence>
<dbReference type="GO" id="GO:0035516">
    <property type="term" value="F:broad specificity oxidative DNA demethylase activity"/>
    <property type="evidence" value="ECO:0007669"/>
    <property type="project" value="UniProtKB-EC"/>
</dbReference>
<keyword evidence="2" id="KW-0479">Metal-binding</keyword>
<dbReference type="PANTHER" id="PTHR16557">
    <property type="entry name" value="ALKYLATED DNA REPAIR PROTEIN ALKB-RELATED"/>
    <property type="match status" value="1"/>
</dbReference>
<reference evidence="7 8" key="1">
    <citation type="submission" date="2021-02" db="EMBL/GenBank/DDBJ databases">
        <title>PHA producing bacteria isolated from coastal sediment in Guangdong, Shenzhen.</title>
        <authorList>
            <person name="Zheng W."/>
            <person name="Yu S."/>
            <person name="Huang Y."/>
        </authorList>
    </citation>
    <scope>NUCLEOTIDE SEQUENCE [LARGE SCALE GENOMIC DNA]</scope>
    <source>
        <strain evidence="7 8">TN21-5</strain>
    </source>
</reference>
<gene>
    <name evidence="7" type="primary">alkB</name>
    <name evidence="7" type="ORF">JYP53_07635</name>
</gene>
<keyword evidence="3" id="KW-0223">Dioxygenase</keyword>
<dbReference type="EMBL" id="JAFKDB010000008">
    <property type="protein sequence ID" value="MBN7769768.1"/>
    <property type="molecule type" value="Genomic_DNA"/>
</dbReference>
<dbReference type="Proteomes" id="UP000664344">
    <property type="component" value="Unassembled WGS sequence"/>
</dbReference>
<evidence type="ECO:0000256" key="1">
    <source>
        <dbReference type="ARBA" id="ARBA00001954"/>
    </source>
</evidence>
<dbReference type="InterPro" id="IPR005123">
    <property type="entry name" value="Oxoglu/Fe-dep_dioxygenase_dom"/>
</dbReference>
<keyword evidence="8" id="KW-1185">Reference proteome</keyword>
<dbReference type="RefSeq" id="WP_206557164.1">
    <property type="nucleotide sequence ID" value="NZ_JAFKDB010000008.1"/>
</dbReference>
<keyword evidence="4 7" id="KW-0560">Oxidoreductase</keyword>
<dbReference type="SUPFAM" id="SSF51197">
    <property type="entry name" value="Clavaminate synthase-like"/>
    <property type="match status" value="1"/>
</dbReference>
<sequence length="216" mass="23535">MTADLFAGLAGEQTREAFDEGVTILRQYAVAQDEVLVRAILAVARSAPFRHMKTPGGHSMSVAMACCGQVGWVTDEGGYRYQSQDPETGRPWPAMPESFVSLARSAAEAAGFPGFAPDTCLINRYQPGARMGLHQDRNEKTFSSPIVSVSLGLPIVFQLGGLRRTDRTERILLEHGDVVVWGGPARLRYHGVLTLKPGEHPVTGPVRFNLTFRRAG</sequence>
<protein>
    <submittedName>
        <fullName evidence="7">DNA oxidative demethylase AlkB</fullName>
        <ecNumber evidence="7">1.14.11.33</ecNumber>
    </submittedName>
</protein>
<comment type="cofactor">
    <cofactor evidence="1">
        <name>Fe(2+)</name>
        <dbReference type="ChEBI" id="CHEBI:29033"/>
    </cofactor>
</comment>
<evidence type="ECO:0000313" key="8">
    <source>
        <dbReference type="Proteomes" id="UP000664344"/>
    </source>
</evidence>
<comment type="caution">
    <text evidence="7">The sequence shown here is derived from an EMBL/GenBank/DDBJ whole genome shotgun (WGS) entry which is preliminary data.</text>
</comment>
<evidence type="ECO:0000259" key="6">
    <source>
        <dbReference type="PROSITE" id="PS51471"/>
    </source>
</evidence>
<dbReference type="NCBIfam" id="NF011930">
    <property type="entry name" value="PRK15401.1"/>
    <property type="match status" value="1"/>
</dbReference>
<dbReference type="PANTHER" id="PTHR16557:SF2">
    <property type="entry name" value="NUCLEIC ACID DIOXYGENASE ALKBH1"/>
    <property type="match status" value="1"/>
</dbReference>
<dbReference type="Gene3D" id="2.60.120.590">
    <property type="entry name" value="Alpha-ketoglutarate-dependent dioxygenase AlkB-like"/>
    <property type="match status" value="1"/>
</dbReference>
<dbReference type="EC" id="1.14.11.33" evidence="7"/>
<dbReference type="InterPro" id="IPR027450">
    <property type="entry name" value="AlkB-like"/>
</dbReference>
<proteinExistence type="predicted"/>
<evidence type="ECO:0000256" key="3">
    <source>
        <dbReference type="ARBA" id="ARBA00022964"/>
    </source>
</evidence>
<dbReference type="InterPro" id="IPR037151">
    <property type="entry name" value="AlkB-like_sf"/>
</dbReference>
<dbReference type="InterPro" id="IPR004574">
    <property type="entry name" value="Alkb"/>
</dbReference>
<evidence type="ECO:0000256" key="4">
    <source>
        <dbReference type="ARBA" id="ARBA00023002"/>
    </source>
</evidence>
<feature type="domain" description="Fe2OG dioxygenase" evidence="6">
    <location>
        <begin position="116"/>
        <end position="216"/>
    </location>
</feature>
<evidence type="ECO:0000313" key="7">
    <source>
        <dbReference type="EMBL" id="MBN7769768.1"/>
    </source>
</evidence>
<dbReference type="PROSITE" id="PS51471">
    <property type="entry name" value="FE2OG_OXY"/>
    <property type="match status" value="1"/>
</dbReference>
<accession>A0ABS3BDZ0</accession>
<keyword evidence="5" id="KW-0408">Iron</keyword>